<proteinExistence type="predicted"/>
<dbReference type="InterPro" id="IPR001387">
    <property type="entry name" value="Cro/C1-type_HTH"/>
</dbReference>
<keyword evidence="1" id="KW-0238">DNA-binding</keyword>
<evidence type="ECO:0000259" key="2">
    <source>
        <dbReference type="PROSITE" id="PS50943"/>
    </source>
</evidence>
<dbReference type="RefSeq" id="WP_067421923.1">
    <property type="nucleotide sequence ID" value="NZ_LZEX01000004.1"/>
</dbReference>
<evidence type="ECO:0000313" key="3">
    <source>
        <dbReference type="EMBL" id="OBU10317.1"/>
    </source>
</evidence>
<gene>
    <name evidence="3" type="ORF">AYY17_15870</name>
</gene>
<dbReference type="SUPFAM" id="SSF47413">
    <property type="entry name" value="lambda repressor-like DNA-binding domains"/>
    <property type="match status" value="1"/>
</dbReference>
<dbReference type="Pfam" id="PF01381">
    <property type="entry name" value="HTH_3"/>
    <property type="match status" value="1"/>
</dbReference>
<organism evidence="3 4">
    <name type="scientific">Morganella psychrotolerans</name>
    <dbReference type="NCBI Taxonomy" id="368603"/>
    <lineage>
        <taxon>Bacteria</taxon>
        <taxon>Pseudomonadati</taxon>
        <taxon>Pseudomonadota</taxon>
        <taxon>Gammaproteobacteria</taxon>
        <taxon>Enterobacterales</taxon>
        <taxon>Morganellaceae</taxon>
        <taxon>Morganella</taxon>
    </lineage>
</organism>
<dbReference type="PANTHER" id="PTHR46558">
    <property type="entry name" value="TRACRIPTIONAL REGULATORY PROTEIN-RELATED-RELATED"/>
    <property type="match status" value="1"/>
</dbReference>
<dbReference type="Gene3D" id="1.10.260.40">
    <property type="entry name" value="lambda repressor-like DNA-binding domains"/>
    <property type="match status" value="1"/>
</dbReference>
<dbReference type="PROSITE" id="PS50943">
    <property type="entry name" value="HTH_CROC1"/>
    <property type="match status" value="1"/>
</dbReference>
<name>A0A1B8HLP7_9GAMM</name>
<reference evidence="3 4" key="1">
    <citation type="submission" date="2016-06" db="EMBL/GenBank/DDBJ databases">
        <authorList>
            <person name="Kjaerup R.B."/>
            <person name="Dalgaard T.S."/>
            <person name="Juul-Madsen H.R."/>
        </authorList>
    </citation>
    <scope>NUCLEOTIDE SEQUENCE [LARGE SCALE GENOMIC DNA]</scope>
    <source>
        <strain evidence="3 4">GCSL-Mp3</strain>
    </source>
</reference>
<dbReference type="SMART" id="SM00530">
    <property type="entry name" value="HTH_XRE"/>
    <property type="match status" value="1"/>
</dbReference>
<dbReference type="CDD" id="cd00093">
    <property type="entry name" value="HTH_XRE"/>
    <property type="match status" value="1"/>
</dbReference>
<sequence>MTGIIENPTNVSINESIGYRVSRKRKEQGYSGQQVADRLGISQQQLSRYERGRSQISVGLLVRIAELLQTPVGWFFADYSGVFACADNLSMKSDMLTAECMTDGRKYKF</sequence>
<dbReference type="STRING" id="368603.AYY16_09845"/>
<dbReference type="GO" id="GO:0003677">
    <property type="term" value="F:DNA binding"/>
    <property type="evidence" value="ECO:0007669"/>
    <property type="project" value="UniProtKB-KW"/>
</dbReference>
<evidence type="ECO:0000313" key="4">
    <source>
        <dbReference type="Proteomes" id="UP000092247"/>
    </source>
</evidence>
<comment type="caution">
    <text evidence="3">The sequence shown here is derived from an EMBL/GenBank/DDBJ whole genome shotgun (WGS) entry which is preliminary data.</text>
</comment>
<dbReference type="Proteomes" id="UP000092247">
    <property type="component" value="Unassembled WGS sequence"/>
</dbReference>
<dbReference type="AlphaFoldDB" id="A0A1B8HLP7"/>
<evidence type="ECO:0000256" key="1">
    <source>
        <dbReference type="ARBA" id="ARBA00023125"/>
    </source>
</evidence>
<protein>
    <recommendedName>
        <fullName evidence="2">HTH cro/C1-type domain-containing protein</fullName>
    </recommendedName>
</protein>
<accession>A0A1B8HLP7</accession>
<dbReference type="InterPro" id="IPR010982">
    <property type="entry name" value="Lambda_DNA-bd_dom_sf"/>
</dbReference>
<dbReference type="PANTHER" id="PTHR46558:SF4">
    <property type="entry name" value="DNA-BIDING PHAGE PROTEIN"/>
    <property type="match status" value="1"/>
</dbReference>
<dbReference type="EMBL" id="LZEX01000004">
    <property type="protein sequence ID" value="OBU10317.1"/>
    <property type="molecule type" value="Genomic_DNA"/>
</dbReference>
<feature type="domain" description="HTH cro/C1-type" evidence="2">
    <location>
        <begin position="21"/>
        <end position="75"/>
    </location>
</feature>